<dbReference type="PANTHER" id="PTHR33678">
    <property type="entry name" value="BLL1576 PROTEIN"/>
    <property type="match status" value="1"/>
</dbReference>
<dbReference type="InterPro" id="IPR004291">
    <property type="entry name" value="Transposase_IS66_central"/>
</dbReference>
<reference evidence="2" key="1">
    <citation type="submission" date="2022-10" db="EMBL/GenBank/DDBJ databases">
        <title>Luteolibacter sp. GHJ8, whole genome shotgun sequencing project.</title>
        <authorList>
            <person name="Zhao G."/>
            <person name="Shen L."/>
        </authorList>
    </citation>
    <scope>NUCLEOTIDE SEQUENCE</scope>
    <source>
        <strain evidence="2">GHJ8</strain>
    </source>
</reference>
<sequence length="171" mass="19506">MLWQIGHLCRIEKQLRDAKAGPALRESVRASQSRMIHHRLKAVIDRLALRANLPKSKLVDALRYAAKQWSKLEVYLADGRIEIDTNLVENAIRPTKLGAKNWLFIRCREAGQRAAILYTIVENCRRLGIDAREYLEDTLTRLPGMKESQAATLTPANWLRVRQGKPARKAA</sequence>
<keyword evidence="3" id="KW-1185">Reference proteome</keyword>
<name>A0ABT3G7L1_9BACT</name>
<dbReference type="PANTHER" id="PTHR33678:SF1">
    <property type="entry name" value="BLL1576 PROTEIN"/>
    <property type="match status" value="1"/>
</dbReference>
<dbReference type="Proteomes" id="UP001165653">
    <property type="component" value="Unassembled WGS sequence"/>
</dbReference>
<evidence type="ECO:0000313" key="3">
    <source>
        <dbReference type="Proteomes" id="UP001165653"/>
    </source>
</evidence>
<protein>
    <submittedName>
        <fullName evidence="2">Transposase</fullName>
    </submittedName>
</protein>
<proteinExistence type="predicted"/>
<evidence type="ECO:0000259" key="1">
    <source>
        <dbReference type="Pfam" id="PF03050"/>
    </source>
</evidence>
<organism evidence="2 3">
    <name type="scientific">Luteolibacter rhizosphaerae</name>
    <dbReference type="NCBI Taxonomy" id="2989719"/>
    <lineage>
        <taxon>Bacteria</taxon>
        <taxon>Pseudomonadati</taxon>
        <taxon>Verrucomicrobiota</taxon>
        <taxon>Verrucomicrobiia</taxon>
        <taxon>Verrucomicrobiales</taxon>
        <taxon>Verrucomicrobiaceae</taxon>
        <taxon>Luteolibacter</taxon>
    </lineage>
</organism>
<feature type="domain" description="Transposase IS66 central" evidence="1">
    <location>
        <begin position="3"/>
        <end position="112"/>
    </location>
</feature>
<accession>A0ABT3G7L1</accession>
<gene>
    <name evidence="2" type="ORF">OJ996_18405</name>
</gene>
<comment type="caution">
    <text evidence="2">The sequence shown here is derived from an EMBL/GenBank/DDBJ whole genome shotgun (WGS) entry which is preliminary data.</text>
</comment>
<dbReference type="InterPro" id="IPR052344">
    <property type="entry name" value="Transposase-related"/>
</dbReference>
<evidence type="ECO:0000313" key="2">
    <source>
        <dbReference type="EMBL" id="MCW1915564.1"/>
    </source>
</evidence>
<dbReference type="EMBL" id="JAPDDR010000009">
    <property type="protein sequence ID" value="MCW1915564.1"/>
    <property type="molecule type" value="Genomic_DNA"/>
</dbReference>
<dbReference type="Pfam" id="PF03050">
    <property type="entry name" value="DDE_Tnp_IS66"/>
    <property type="match status" value="1"/>
</dbReference>